<keyword evidence="1" id="KW-1133">Transmembrane helix</keyword>
<comment type="caution">
    <text evidence="2">The sequence shown here is derived from an EMBL/GenBank/DDBJ whole genome shotgun (WGS) entry which is preliminary data.</text>
</comment>
<reference evidence="2 3" key="1">
    <citation type="journal article" date="2019" name="Int. J. Syst. Evol. Microbiol.">
        <title>The Global Catalogue of Microorganisms (GCM) 10K type strain sequencing project: providing services to taxonomists for standard genome sequencing and annotation.</title>
        <authorList>
            <consortium name="The Broad Institute Genomics Platform"/>
            <consortium name="The Broad Institute Genome Sequencing Center for Infectious Disease"/>
            <person name="Wu L."/>
            <person name="Ma J."/>
        </authorList>
    </citation>
    <scope>NUCLEOTIDE SEQUENCE [LARGE SCALE GENOMIC DNA]</scope>
    <source>
        <strain evidence="2 3">JCM 15313</strain>
    </source>
</reference>
<organism evidence="2 3">
    <name type="scientific">Nocardiopsis rhodophaea</name>
    <dbReference type="NCBI Taxonomy" id="280238"/>
    <lineage>
        <taxon>Bacteria</taxon>
        <taxon>Bacillati</taxon>
        <taxon>Actinomycetota</taxon>
        <taxon>Actinomycetes</taxon>
        <taxon>Streptosporangiales</taxon>
        <taxon>Nocardiopsidaceae</taxon>
        <taxon>Nocardiopsis</taxon>
    </lineage>
</organism>
<name>A0ABN2SWY2_9ACTN</name>
<gene>
    <name evidence="2" type="ORF">GCM10009799_19950</name>
</gene>
<evidence type="ECO:0000313" key="2">
    <source>
        <dbReference type="EMBL" id="GAA1993979.1"/>
    </source>
</evidence>
<feature type="transmembrane region" description="Helical" evidence="1">
    <location>
        <begin position="53"/>
        <end position="73"/>
    </location>
</feature>
<sequence length="109" mass="11755">MATAALTVWAWNAPLPEPITHRVFLIVWALGGLLLAAEAFTRGTSRLSAPLPWGLRVLYLGILVGTGLGTFPWSDASTVFWYQLWWGGPIATALALILFGGSERSASSR</sequence>
<keyword evidence="1" id="KW-0472">Membrane</keyword>
<dbReference type="Proteomes" id="UP001501585">
    <property type="component" value="Unassembled WGS sequence"/>
</dbReference>
<feature type="transmembrane region" description="Helical" evidence="1">
    <location>
        <begin position="19"/>
        <end position="41"/>
    </location>
</feature>
<keyword evidence="1" id="KW-0812">Transmembrane</keyword>
<protein>
    <submittedName>
        <fullName evidence="2">Uncharacterized protein</fullName>
    </submittedName>
</protein>
<proteinExistence type="predicted"/>
<feature type="transmembrane region" description="Helical" evidence="1">
    <location>
        <begin position="79"/>
        <end position="99"/>
    </location>
</feature>
<evidence type="ECO:0000313" key="3">
    <source>
        <dbReference type="Proteomes" id="UP001501585"/>
    </source>
</evidence>
<keyword evidence="3" id="KW-1185">Reference proteome</keyword>
<accession>A0ABN2SWY2</accession>
<dbReference type="EMBL" id="BAAAPC010000007">
    <property type="protein sequence ID" value="GAA1993979.1"/>
    <property type="molecule type" value="Genomic_DNA"/>
</dbReference>
<evidence type="ECO:0000256" key="1">
    <source>
        <dbReference type="SAM" id="Phobius"/>
    </source>
</evidence>